<sequence>MRSYQDQSQTDGTLSEKVKVFPEQTLPICALYSALGHREALCPTTIVGVQATEQDTPKEPYNTEPSGTQTNALLALAWGTIAEYAVVKPITSCQKKAHAKAQNLSQPQPIKEAESAQEEAPQLMQTPAQETQTVNGNVVDEPMEILELVMQELMANLAQVLLDNHHNVVAQENLQQDQTQDTPNQEQASFV</sequence>
<dbReference type="EMBL" id="QTSX02002238">
    <property type="protein sequence ID" value="KAJ9076894.1"/>
    <property type="molecule type" value="Genomic_DNA"/>
</dbReference>
<evidence type="ECO:0000313" key="1">
    <source>
        <dbReference type="EMBL" id="KAJ9076894.1"/>
    </source>
</evidence>
<name>A0ACC2TQG6_9FUNG</name>
<protein>
    <submittedName>
        <fullName evidence="1">Uncharacterized protein</fullName>
    </submittedName>
</protein>
<dbReference type="Proteomes" id="UP001165960">
    <property type="component" value="Unassembled WGS sequence"/>
</dbReference>
<keyword evidence="2" id="KW-1185">Reference proteome</keyword>
<proteinExistence type="predicted"/>
<reference evidence="1" key="1">
    <citation type="submission" date="2022-04" db="EMBL/GenBank/DDBJ databases">
        <title>Genome of the entomopathogenic fungus Entomophthora muscae.</title>
        <authorList>
            <person name="Elya C."/>
            <person name="Lovett B.R."/>
            <person name="Lee E."/>
            <person name="Macias A.M."/>
            <person name="Hajek A.E."/>
            <person name="De Bivort B.L."/>
            <person name="Kasson M.T."/>
            <person name="De Fine Licht H.H."/>
            <person name="Stajich J.E."/>
        </authorList>
    </citation>
    <scope>NUCLEOTIDE SEQUENCE</scope>
    <source>
        <strain evidence="1">Berkeley</strain>
    </source>
</reference>
<accession>A0ACC2TQG6</accession>
<gene>
    <name evidence="1" type="ORF">DSO57_1021971</name>
</gene>
<evidence type="ECO:0000313" key="2">
    <source>
        <dbReference type="Proteomes" id="UP001165960"/>
    </source>
</evidence>
<comment type="caution">
    <text evidence="1">The sequence shown here is derived from an EMBL/GenBank/DDBJ whole genome shotgun (WGS) entry which is preliminary data.</text>
</comment>
<organism evidence="1 2">
    <name type="scientific">Entomophthora muscae</name>
    <dbReference type="NCBI Taxonomy" id="34485"/>
    <lineage>
        <taxon>Eukaryota</taxon>
        <taxon>Fungi</taxon>
        <taxon>Fungi incertae sedis</taxon>
        <taxon>Zoopagomycota</taxon>
        <taxon>Entomophthoromycotina</taxon>
        <taxon>Entomophthoromycetes</taxon>
        <taxon>Entomophthorales</taxon>
        <taxon>Entomophthoraceae</taxon>
        <taxon>Entomophthora</taxon>
    </lineage>
</organism>